<comment type="caution">
    <text evidence="3">The sequence shown here is derived from an EMBL/GenBank/DDBJ whole genome shotgun (WGS) entry which is preliminary data.</text>
</comment>
<dbReference type="Proteomes" id="UP000054703">
    <property type="component" value="Unassembled WGS sequence"/>
</dbReference>
<dbReference type="AlphaFoldDB" id="A0A0W0ZBP5"/>
<dbReference type="RefSeq" id="WP_058513108.1">
    <property type="nucleotide sequence ID" value="NZ_CAAAIH010000031.1"/>
</dbReference>
<feature type="domain" description="TraK N-terminal" evidence="1">
    <location>
        <begin position="35"/>
        <end position="127"/>
    </location>
</feature>
<reference evidence="3 4" key="1">
    <citation type="submission" date="2015-11" db="EMBL/GenBank/DDBJ databases">
        <title>Genomic analysis of 38 Legionella species identifies large and diverse effector repertoires.</title>
        <authorList>
            <person name="Burstein D."/>
            <person name="Amaro F."/>
            <person name="Zusman T."/>
            <person name="Lifshitz Z."/>
            <person name="Cohen O."/>
            <person name="Gilbert J.A."/>
            <person name="Pupko T."/>
            <person name="Shuman H.A."/>
            <person name="Segal G."/>
        </authorList>
    </citation>
    <scope>NUCLEOTIDE SEQUENCE [LARGE SCALE GENOMIC DNA]</scope>
    <source>
        <strain evidence="3 4">SC-63-C7</strain>
    </source>
</reference>
<keyword evidence="4" id="KW-1185">Reference proteome</keyword>
<feature type="domain" description="TraK C-terminal" evidence="2">
    <location>
        <begin position="140"/>
        <end position="237"/>
    </location>
</feature>
<organism evidence="3 4">
    <name type="scientific">Legionella santicrucis</name>
    <dbReference type="NCBI Taxonomy" id="45074"/>
    <lineage>
        <taxon>Bacteria</taxon>
        <taxon>Pseudomonadati</taxon>
        <taxon>Pseudomonadota</taxon>
        <taxon>Gammaproteobacteria</taxon>
        <taxon>Legionellales</taxon>
        <taxon>Legionellaceae</taxon>
        <taxon>Legionella</taxon>
    </lineage>
</organism>
<dbReference type="EMBL" id="LNYU01000011">
    <property type="protein sequence ID" value="KTD66214.1"/>
    <property type="molecule type" value="Genomic_DNA"/>
</dbReference>
<dbReference type="OrthoDB" id="5634440at2"/>
<dbReference type="Pfam" id="PF23536">
    <property type="entry name" value="TraK_C"/>
    <property type="match status" value="1"/>
</dbReference>
<evidence type="ECO:0000313" key="3">
    <source>
        <dbReference type="EMBL" id="KTD66214.1"/>
    </source>
</evidence>
<dbReference type="InterPro" id="IPR014126">
    <property type="entry name" value="TraK_Ftype"/>
</dbReference>
<proteinExistence type="predicted"/>
<evidence type="ECO:0000259" key="2">
    <source>
        <dbReference type="Pfam" id="PF23536"/>
    </source>
</evidence>
<evidence type="ECO:0000313" key="4">
    <source>
        <dbReference type="Proteomes" id="UP000054703"/>
    </source>
</evidence>
<name>A0A0W0ZBP5_9GAMM</name>
<evidence type="ECO:0000259" key="1">
    <source>
        <dbReference type="Pfam" id="PF06586"/>
    </source>
</evidence>
<dbReference type="Pfam" id="PF06586">
    <property type="entry name" value="TraK_N"/>
    <property type="match status" value="1"/>
</dbReference>
<dbReference type="InterPro" id="IPR055397">
    <property type="entry name" value="TraK_C"/>
</dbReference>
<dbReference type="NCBIfam" id="TIGR02756">
    <property type="entry name" value="TraK_Ftype"/>
    <property type="match status" value="1"/>
</dbReference>
<gene>
    <name evidence="3" type="ORF">Lsan_0646</name>
</gene>
<protein>
    <submittedName>
        <fullName evidence="3">Putative conjugative transfer protein TraK</fullName>
    </submittedName>
</protein>
<accession>A0A0W0ZBP5</accession>
<dbReference type="InterPro" id="IPR010563">
    <property type="entry name" value="TraK_N"/>
</dbReference>
<dbReference type="STRING" id="45074.Lsan_0646"/>
<dbReference type="PATRIC" id="fig|45074.5.peg.680"/>
<sequence length="244" mass="27508">MLTKILLKTKTLVIWIGLALSGTTSASITPFVLSFSEGEQFNLTVSGFNFNRIFIEGEKITQLSYPEGAFVIDKSELQDPDIKEGSVYLRPLFETPVTVFLTTDKGHHLSLNLKPDEGLGKTLRFIAKVPTKMNYIKPTIHDETEVDEIMAAMKEGQTPKEFHEKHPVSRPFYVKKDIKVLLVKQYKGERMTGYVYRLENKSNHEIALSAEMFSAHLAQSLSLSDEVLAPQKVAYLYGLYANEG</sequence>